<comment type="similarity">
    <text evidence="7 10">Belongs to the GARS family.</text>
</comment>
<dbReference type="InterPro" id="IPR011054">
    <property type="entry name" value="Rudment_hybrid_motif"/>
</dbReference>
<dbReference type="Pfam" id="PF01071">
    <property type="entry name" value="GARS_A"/>
    <property type="match status" value="1"/>
</dbReference>
<evidence type="ECO:0000256" key="10">
    <source>
        <dbReference type="HAMAP-Rule" id="MF_00138"/>
    </source>
</evidence>
<evidence type="ECO:0000256" key="1">
    <source>
        <dbReference type="ARBA" id="ARBA00005174"/>
    </source>
</evidence>
<dbReference type="HAMAP" id="MF_00138">
    <property type="entry name" value="GARS"/>
    <property type="match status" value="1"/>
</dbReference>
<evidence type="ECO:0000256" key="2">
    <source>
        <dbReference type="ARBA" id="ARBA00013255"/>
    </source>
</evidence>
<organism evidence="13 14">
    <name type="scientific">Echinicola jeungdonensis</name>
    <dbReference type="NCBI Taxonomy" id="709343"/>
    <lineage>
        <taxon>Bacteria</taxon>
        <taxon>Pseudomonadati</taxon>
        <taxon>Bacteroidota</taxon>
        <taxon>Cytophagia</taxon>
        <taxon>Cytophagales</taxon>
        <taxon>Cyclobacteriaceae</taxon>
        <taxon>Echinicola</taxon>
    </lineage>
</organism>
<accession>A0ABV5J749</accession>
<dbReference type="GO" id="GO:0004637">
    <property type="term" value="F:phosphoribosylamine-glycine ligase activity"/>
    <property type="evidence" value="ECO:0007669"/>
    <property type="project" value="UniProtKB-EC"/>
</dbReference>
<gene>
    <name evidence="10 13" type="primary">purD</name>
    <name evidence="13" type="ORF">ACFFUR_10995</name>
</gene>
<dbReference type="InterPro" id="IPR037123">
    <property type="entry name" value="PRibGlycinamide_synth_C_sf"/>
</dbReference>
<dbReference type="NCBIfam" id="TIGR00877">
    <property type="entry name" value="purD"/>
    <property type="match status" value="1"/>
</dbReference>
<dbReference type="Proteomes" id="UP001589654">
    <property type="component" value="Unassembled WGS sequence"/>
</dbReference>
<dbReference type="RefSeq" id="WP_290248305.1">
    <property type="nucleotide sequence ID" value="NZ_JAUFQT010000001.1"/>
</dbReference>
<dbReference type="InterPro" id="IPR013815">
    <property type="entry name" value="ATP_grasp_subdomain_1"/>
</dbReference>
<dbReference type="PANTHER" id="PTHR43472">
    <property type="entry name" value="PHOSPHORIBOSYLAMINE--GLYCINE LIGASE"/>
    <property type="match status" value="1"/>
</dbReference>
<evidence type="ECO:0000256" key="11">
    <source>
        <dbReference type="PROSITE-ProRule" id="PRU00409"/>
    </source>
</evidence>
<dbReference type="SUPFAM" id="SSF51246">
    <property type="entry name" value="Rudiment single hybrid motif"/>
    <property type="match status" value="1"/>
</dbReference>
<comment type="catalytic activity">
    <reaction evidence="10">
        <text>5-phospho-beta-D-ribosylamine + glycine + ATP = N(1)-(5-phospho-beta-D-ribosyl)glycinamide + ADP + phosphate + H(+)</text>
        <dbReference type="Rhea" id="RHEA:17453"/>
        <dbReference type="ChEBI" id="CHEBI:15378"/>
        <dbReference type="ChEBI" id="CHEBI:30616"/>
        <dbReference type="ChEBI" id="CHEBI:43474"/>
        <dbReference type="ChEBI" id="CHEBI:57305"/>
        <dbReference type="ChEBI" id="CHEBI:58681"/>
        <dbReference type="ChEBI" id="CHEBI:143788"/>
        <dbReference type="ChEBI" id="CHEBI:456216"/>
        <dbReference type="EC" id="6.3.4.13"/>
    </reaction>
</comment>
<dbReference type="Gene3D" id="3.90.600.10">
    <property type="entry name" value="Phosphoribosylglycinamide synthetase, C-terminal domain"/>
    <property type="match status" value="1"/>
</dbReference>
<protein>
    <recommendedName>
        <fullName evidence="2 10">Phosphoribosylamine--glycine ligase</fullName>
        <ecNumber evidence="2 10">6.3.4.13</ecNumber>
    </recommendedName>
    <alternativeName>
        <fullName evidence="10">GARS</fullName>
    </alternativeName>
    <alternativeName>
        <fullName evidence="8 10">Glycinamide ribonucleotide synthetase</fullName>
    </alternativeName>
    <alternativeName>
        <fullName evidence="9 10">Phosphoribosylglycinamide synthetase</fullName>
    </alternativeName>
</protein>
<keyword evidence="6 11" id="KW-0067">ATP-binding</keyword>
<dbReference type="InterPro" id="IPR020561">
    <property type="entry name" value="PRibGlycinamid_synth_ATP-grasp"/>
</dbReference>
<dbReference type="InterPro" id="IPR011761">
    <property type="entry name" value="ATP-grasp"/>
</dbReference>
<keyword evidence="14" id="KW-1185">Reference proteome</keyword>
<dbReference type="Gene3D" id="3.40.50.20">
    <property type="match status" value="1"/>
</dbReference>
<dbReference type="InterPro" id="IPR016185">
    <property type="entry name" value="PreATP-grasp_dom_sf"/>
</dbReference>
<evidence type="ECO:0000256" key="4">
    <source>
        <dbReference type="ARBA" id="ARBA00022741"/>
    </source>
</evidence>
<evidence type="ECO:0000256" key="8">
    <source>
        <dbReference type="ARBA" id="ARBA00042242"/>
    </source>
</evidence>
<reference evidence="13 14" key="1">
    <citation type="submission" date="2024-09" db="EMBL/GenBank/DDBJ databases">
        <authorList>
            <person name="Sun Q."/>
            <person name="Mori K."/>
        </authorList>
    </citation>
    <scope>NUCLEOTIDE SEQUENCE [LARGE SCALE GENOMIC DNA]</scope>
    <source>
        <strain evidence="13 14">CECT 7682</strain>
    </source>
</reference>
<comment type="pathway">
    <text evidence="1 10">Purine metabolism; IMP biosynthesis via de novo pathway; N(1)-(5-phospho-D-ribosyl)glycinamide from 5-phospho-alpha-D-ribose 1-diphosphate: step 2/2.</text>
</comment>
<keyword evidence="5 10" id="KW-0658">Purine biosynthesis</keyword>
<dbReference type="PANTHER" id="PTHR43472:SF1">
    <property type="entry name" value="PHOSPHORIBOSYLAMINE--GLYCINE LIGASE, CHLOROPLASTIC"/>
    <property type="match status" value="1"/>
</dbReference>
<evidence type="ECO:0000256" key="7">
    <source>
        <dbReference type="ARBA" id="ARBA00038345"/>
    </source>
</evidence>
<dbReference type="InterPro" id="IPR020562">
    <property type="entry name" value="PRibGlycinamide_synth_N"/>
</dbReference>
<dbReference type="PROSITE" id="PS50975">
    <property type="entry name" value="ATP_GRASP"/>
    <property type="match status" value="1"/>
</dbReference>
<evidence type="ECO:0000259" key="12">
    <source>
        <dbReference type="PROSITE" id="PS50975"/>
    </source>
</evidence>
<keyword evidence="4 11" id="KW-0547">Nucleotide-binding</keyword>
<name>A0ABV5J749_9BACT</name>
<dbReference type="SUPFAM" id="SSF52440">
    <property type="entry name" value="PreATP-grasp domain"/>
    <property type="match status" value="1"/>
</dbReference>
<evidence type="ECO:0000256" key="3">
    <source>
        <dbReference type="ARBA" id="ARBA00022598"/>
    </source>
</evidence>
<keyword evidence="3 10" id="KW-0436">Ligase</keyword>
<dbReference type="Gene3D" id="3.30.1490.20">
    <property type="entry name" value="ATP-grasp fold, A domain"/>
    <property type="match status" value="1"/>
</dbReference>
<dbReference type="Pfam" id="PF02843">
    <property type="entry name" value="GARS_C"/>
    <property type="match status" value="1"/>
</dbReference>
<evidence type="ECO:0000256" key="6">
    <source>
        <dbReference type="ARBA" id="ARBA00022840"/>
    </source>
</evidence>
<dbReference type="SUPFAM" id="SSF56059">
    <property type="entry name" value="Glutathione synthetase ATP-binding domain-like"/>
    <property type="match status" value="1"/>
</dbReference>
<feature type="domain" description="ATP-grasp" evidence="12">
    <location>
        <begin position="111"/>
        <end position="319"/>
    </location>
</feature>
<evidence type="ECO:0000256" key="5">
    <source>
        <dbReference type="ARBA" id="ARBA00022755"/>
    </source>
</evidence>
<dbReference type="InterPro" id="IPR020560">
    <property type="entry name" value="PRibGlycinamide_synth_C-dom"/>
</dbReference>
<evidence type="ECO:0000256" key="9">
    <source>
        <dbReference type="ARBA" id="ARBA00042864"/>
    </source>
</evidence>
<dbReference type="InterPro" id="IPR000115">
    <property type="entry name" value="PRibGlycinamide_synth"/>
</dbReference>
<evidence type="ECO:0000313" key="13">
    <source>
        <dbReference type="EMBL" id="MFB9212332.1"/>
    </source>
</evidence>
<comment type="caution">
    <text evidence="13">The sequence shown here is derived from an EMBL/GenBank/DDBJ whole genome shotgun (WGS) entry which is preliminary data.</text>
</comment>
<dbReference type="SMART" id="SM01209">
    <property type="entry name" value="GARS_A"/>
    <property type="match status" value="1"/>
</dbReference>
<dbReference type="Pfam" id="PF02844">
    <property type="entry name" value="GARS_N"/>
    <property type="match status" value="1"/>
</dbReference>
<evidence type="ECO:0000313" key="14">
    <source>
        <dbReference type="Proteomes" id="UP001589654"/>
    </source>
</evidence>
<dbReference type="Gene3D" id="3.30.470.20">
    <property type="entry name" value="ATP-grasp fold, B domain"/>
    <property type="match status" value="1"/>
</dbReference>
<dbReference type="EC" id="6.3.4.13" evidence="2 10"/>
<sequence length="431" mass="46655">MNILLLGSGGREHAFAWKIVNSPKCSKLYVAPGNAGTSEIAENVSLGINDFPTIKDFVLEKEIALIVVGPEEPLVKGIADFFANDPETSQIPVIGPQKLGATLEGSKDFSKQFMERNGIPTAASGTFTTENIEEGLSFIEKQSLPVVLKADGLAAGKGVLICQSHEEALDSFKEMLLESKFGEASSKVVVEEYLSGIELSVFVATDGKSYKILPEAKDYKRIGEKDTGLNTGGMGAVTPVPFADAAFMKKVEEKVVQPTIKGLERENIDYKGFLFIGLMNVKGEPYVIEYNVRMGDPETQAVLPRIKSDFVDLLQAMGTKKLDQYVLELEDYVTATVVMVADGYPGKYPKGDPIEGLNFADNGNSITFHAGTTTNDAKEVITNGGRVMGITGKGKDIGEALANAYARTKEISWSGVYYRKDIGQDILNYGK</sequence>
<dbReference type="EMBL" id="JBHMEW010000060">
    <property type="protein sequence ID" value="MFB9212332.1"/>
    <property type="molecule type" value="Genomic_DNA"/>
</dbReference>
<dbReference type="SMART" id="SM01210">
    <property type="entry name" value="GARS_C"/>
    <property type="match status" value="1"/>
</dbReference>
<proteinExistence type="inferred from homology"/>